<dbReference type="SUPFAM" id="SSF49899">
    <property type="entry name" value="Concanavalin A-like lectins/glucanases"/>
    <property type="match status" value="1"/>
</dbReference>
<dbReference type="InterPro" id="IPR006710">
    <property type="entry name" value="Glyco_hydro_43"/>
</dbReference>
<evidence type="ECO:0000256" key="6">
    <source>
        <dbReference type="RuleBase" id="RU361187"/>
    </source>
</evidence>
<evidence type="ECO:0000259" key="7">
    <source>
        <dbReference type="Pfam" id="PF17851"/>
    </source>
</evidence>
<dbReference type="CDD" id="cd18617">
    <property type="entry name" value="GH43_XynB-like"/>
    <property type="match status" value="1"/>
</dbReference>
<dbReference type="InterPro" id="IPR041542">
    <property type="entry name" value="GH43_C2"/>
</dbReference>
<keyword evidence="3 6" id="KW-0326">Glycosidase</keyword>
<feature type="site" description="Important for catalytic activity, responsible for pKa modulation of the active site Glu and correct orientation of both the proton donor and substrate" evidence="5">
    <location>
        <position position="176"/>
    </location>
</feature>
<feature type="active site" description="Proton donor" evidence="4">
    <location>
        <position position="241"/>
    </location>
</feature>
<evidence type="ECO:0000313" key="8">
    <source>
        <dbReference type="EMBL" id="KHM96024.1"/>
    </source>
</evidence>
<feature type="domain" description="Beta-xylosidase C-terminal Concanavalin A-like" evidence="7">
    <location>
        <begin position="385"/>
        <end position="567"/>
    </location>
</feature>
<dbReference type="InterPro" id="IPR023296">
    <property type="entry name" value="Glyco_hydro_beta-prop_sf"/>
</dbReference>
<dbReference type="GO" id="GO:0004553">
    <property type="term" value="F:hydrolase activity, hydrolyzing O-glycosyl compounds"/>
    <property type="evidence" value="ECO:0007669"/>
    <property type="project" value="InterPro"/>
</dbReference>
<evidence type="ECO:0000256" key="1">
    <source>
        <dbReference type="ARBA" id="ARBA00009865"/>
    </source>
</evidence>
<sequence length="568" mass="61999">MAPCQWARIGGTVVKRVGWIVGLMATVSCQLAYAGSALITQVDYQGDDGGPLPTEAQYRNPVLAGFYPDPSAIRVGDDFYLVNSTFGYFPGLPVFKSSDLVHWNQIGNAIDRTDQVDYGRDELTRGLFAASISYHDGTFYIANTCFYCDGGNFLITATDPAGPWSDPIWLDAEGIDPSLFFDDDGSAWLVNNDVPAGKLRYDGHRAIWLQQLDLARMKLIGTRQVIVDSGFQPATKPEHIEGPHLFRRDGYYYLTAAEGGTGEQHAQMIYRSRQITGPYEPWSGNPVLTQRDLDPSRSAPITSTGHAQFVELKDGSWWAVFLGTRPYQGNHYALGRETFLLPVQWRDGWPQVLPHGSAVPPVGTRPVLPIGTQTLPTSGPLQWSERFQQARVPMQWMTIHPPTQPWYLPGPAGLRITPSPVALGDLGRGQPAYLGHRLQHHHATLAASIDGSALAVGEQAGLAMVAKESHFLAAMLVRDEAGASVVLYRRAGLQDPSTGRVLARAPLPDTTQPVQLRFALDGARVHVDFAVGSGQWQTLLDQGDATLLSTETAGGFLGATFGPYAYSR</sequence>
<feature type="active site" description="Proton acceptor" evidence="4">
    <location>
        <position position="69"/>
    </location>
</feature>
<evidence type="ECO:0000256" key="2">
    <source>
        <dbReference type="ARBA" id="ARBA00022801"/>
    </source>
</evidence>
<dbReference type="GO" id="GO:0005975">
    <property type="term" value="P:carbohydrate metabolic process"/>
    <property type="evidence" value="ECO:0007669"/>
    <property type="project" value="InterPro"/>
</dbReference>
<name>A0AAJ0J099_9XANT</name>
<dbReference type="EMBL" id="JSYJ01000033">
    <property type="protein sequence ID" value="KHM96024.1"/>
    <property type="molecule type" value="Genomic_DNA"/>
</dbReference>
<dbReference type="SUPFAM" id="SSF75005">
    <property type="entry name" value="Arabinanase/levansucrase/invertase"/>
    <property type="match status" value="1"/>
</dbReference>
<organism evidence="8 9">
    <name type="scientific">Xanthomonas vesicatoria</name>
    <dbReference type="NCBI Taxonomy" id="56460"/>
    <lineage>
        <taxon>Bacteria</taxon>
        <taxon>Pseudomonadati</taxon>
        <taxon>Pseudomonadota</taxon>
        <taxon>Gammaproteobacteria</taxon>
        <taxon>Lysobacterales</taxon>
        <taxon>Lysobacteraceae</taxon>
        <taxon>Xanthomonas</taxon>
    </lineage>
</organism>
<reference evidence="8 9" key="1">
    <citation type="submission" date="2014-11" db="EMBL/GenBank/DDBJ databases">
        <title>Draft Genome Sequences of Xanthomonas vesicatoria Strains from the Balkan Peninsula.</title>
        <authorList>
            <person name="Vancheva T."/>
            <person name="Lefeuvre P."/>
            <person name="Bogatzevska N."/>
            <person name="Moncheva P."/>
            <person name="Koebnik R."/>
        </authorList>
    </citation>
    <scope>NUCLEOTIDE SEQUENCE [LARGE SCALE GENOMIC DNA]</scope>
    <source>
        <strain evidence="8 9">53M</strain>
    </source>
</reference>
<evidence type="ECO:0000313" key="9">
    <source>
        <dbReference type="Proteomes" id="UP000030969"/>
    </source>
</evidence>
<accession>A0AAJ0J099</accession>
<evidence type="ECO:0000256" key="5">
    <source>
        <dbReference type="PIRSR" id="PIRSR606710-2"/>
    </source>
</evidence>
<comment type="similarity">
    <text evidence="1 6">Belongs to the glycosyl hydrolase 43 family.</text>
</comment>
<dbReference type="InterPro" id="IPR013320">
    <property type="entry name" value="ConA-like_dom_sf"/>
</dbReference>
<proteinExistence type="inferred from homology"/>
<dbReference type="Pfam" id="PF17851">
    <property type="entry name" value="GH43_C2"/>
    <property type="match status" value="1"/>
</dbReference>
<dbReference type="InterPro" id="IPR051795">
    <property type="entry name" value="Glycosyl_Hydrlase_43"/>
</dbReference>
<evidence type="ECO:0000256" key="4">
    <source>
        <dbReference type="PIRSR" id="PIRSR606710-1"/>
    </source>
</evidence>
<gene>
    <name evidence="8" type="ORF">OR61_07465</name>
</gene>
<dbReference type="Pfam" id="PF04616">
    <property type="entry name" value="Glyco_hydro_43"/>
    <property type="match status" value="1"/>
</dbReference>
<dbReference type="PANTHER" id="PTHR42812">
    <property type="entry name" value="BETA-XYLOSIDASE"/>
    <property type="match status" value="1"/>
</dbReference>
<dbReference type="Gene3D" id="2.60.120.200">
    <property type="match status" value="1"/>
</dbReference>
<keyword evidence="2 6" id="KW-0378">Hydrolase</keyword>
<dbReference type="AlphaFoldDB" id="A0AAJ0J099"/>
<dbReference type="Proteomes" id="UP000030969">
    <property type="component" value="Unassembled WGS sequence"/>
</dbReference>
<dbReference type="Gene3D" id="2.115.10.20">
    <property type="entry name" value="Glycosyl hydrolase domain, family 43"/>
    <property type="match status" value="1"/>
</dbReference>
<comment type="caution">
    <text evidence="8">The sequence shown here is derived from an EMBL/GenBank/DDBJ whole genome shotgun (WGS) entry which is preliminary data.</text>
</comment>
<dbReference type="PANTHER" id="PTHR42812:SF12">
    <property type="entry name" value="BETA-XYLOSIDASE-RELATED"/>
    <property type="match status" value="1"/>
</dbReference>
<protein>
    <submittedName>
        <fullName evidence="8">Glycosyl hydrolase family 43</fullName>
    </submittedName>
</protein>
<evidence type="ECO:0000256" key="3">
    <source>
        <dbReference type="ARBA" id="ARBA00023295"/>
    </source>
</evidence>